<dbReference type="PANTHER" id="PTHR35043:SF7">
    <property type="entry name" value="TRANSCRIPTION FACTOR DOMAIN-CONTAINING PROTEIN"/>
    <property type="match status" value="1"/>
</dbReference>
<name>A0ABR3ELR2_9AGAR</name>
<gene>
    <name evidence="2" type="ORF">V5O48_018240</name>
</gene>
<reference evidence="2 3" key="1">
    <citation type="submission" date="2024-02" db="EMBL/GenBank/DDBJ databases">
        <title>A draft genome for the cacao thread blight pathogen Marasmius crinis-equi.</title>
        <authorList>
            <person name="Cohen S.P."/>
            <person name="Baruah I.K."/>
            <person name="Amoako-Attah I."/>
            <person name="Bukari Y."/>
            <person name="Meinhardt L.W."/>
            <person name="Bailey B.A."/>
        </authorList>
    </citation>
    <scope>NUCLEOTIDE SEQUENCE [LARGE SCALE GENOMIC DNA]</scope>
    <source>
        <strain evidence="2 3">GH-76</strain>
    </source>
</reference>
<protein>
    <submittedName>
        <fullName evidence="2">Uncharacterized protein</fullName>
    </submittedName>
</protein>
<dbReference type="Proteomes" id="UP001465976">
    <property type="component" value="Unassembled WGS sequence"/>
</dbReference>
<evidence type="ECO:0000313" key="2">
    <source>
        <dbReference type="EMBL" id="KAL0563822.1"/>
    </source>
</evidence>
<evidence type="ECO:0000256" key="1">
    <source>
        <dbReference type="SAM" id="Phobius"/>
    </source>
</evidence>
<sequence length="170" mass="19027">MFLIYLVARPILSSPNTTTISTFLPNPGDACRDITSCRTISDIFVACFTVILISIWVSMHPDVPDVEHVGNSDVGSFLNQLIIMTLSLIFPELIAAWAIQQRKEAGTVANKYKRYGWTKAHAYLAIMGGLALYDKNGHFRGYLDDSDSFEQEDYALAIEIERSLRGKSYP</sequence>
<dbReference type="PANTHER" id="PTHR35043">
    <property type="entry name" value="TRANSCRIPTION FACTOR DOMAIN-CONTAINING PROTEIN"/>
    <property type="match status" value="1"/>
</dbReference>
<keyword evidence="1" id="KW-0472">Membrane</keyword>
<dbReference type="EMBL" id="JBAHYK010003175">
    <property type="protein sequence ID" value="KAL0563822.1"/>
    <property type="molecule type" value="Genomic_DNA"/>
</dbReference>
<keyword evidence="1" id="KW-0812">Transmembrane</keyword>
<proteinExistence type="predicted"/>
<feature type="transmembrane region" description="Helical" evidence="1">
    <location>
        <begin position="77"/>
        <end position="99"/>
    </location>
</feature>
<keyword evidence="1" id="KW-1133">Transmembrane helix</keyword>
<organism evidence="2 3">
    <name type="scientific">Marasmius crinis-equi</name>
    <dbReference type="NCBI Taxonomy" id="585013"/>
    <lineage>
        <taxon>Eukaryota</taxon>
        <taxon>Fungi</taxon>
        <taxon>Dikarya</taxon>
        <taxon>Basidiomycota</taxon>
        <taxon>Agaricomycotina</taxon>
        <taxon>Agaricomycetes</taxon>
        <taxon>Agaricomycetidae</taxon>
        <taxon>Agaricales</taxon>
        <taxon>Marasmiineae</taxon>
        <taxon>Marasmiaceae</taxon>
        <taxon>Marasmius</taxon>
    </lineage>
</organism>
<feature type="non-terminal residue" evidence="2">
    <location>
        <position position="170"/>
    </location>
</feature>
<accession>A0ABR3ELR2</accession>
<feature type="transmembrane region" description="Helical" evidence="1">
    <location>
        <begin position="39"/>
        <end position="57"/>
    </location>
</feature>
<keyword evidence="3" id="KW-1185">Reference proteome</keyword>
<comment type="caution">
    <text evidence="2">The sequence shown here is derived from an EMBL/GenBank/DDBJ whole genome shotgun (WGS) entry which is preliminary data.</text>
</comment>
<evidence type="ECO:0000313" key="3">
    <source>
        <dbReference type="Proteomes" id="UP001465976"/>
    </source>
</evidence>